<sequence length="582" mass="63345">MAQASARGCLLGPAPPLAPMVQIEEVDAKGPAREEAEEAGPLEKAEAFRKAGNELLNKGDYADACQRYDEGLLALVSTKCVDEKRTAELRLALHLNAALAHLRRSNLASAADHASGALAVDPKSVKALYRRSLARMQLAEHRGSGSELALARADLEEALRLEPGNADVRSHLQRLRATARTEQKEANKNQRESFKGIFNSGKPLYEDAPEKDPPPVIHNDSSSEKHEVLLSAQNVCFYYDRGEQVLQGLNLDLRAGFCVGLFGNNAAGKTTLARLLSEKLSPTSGSILHRGKTICRDSGSSSNLAVSALAATGVAVAAVLVAAVLGDQGLPRQLEPWQWAVLAGCFVAVLVVCKLTLDWRAARAKRRHTVLHVTSESNDKEDIQGRRTIESVIGEMLPRSFSSQQRRDKVVAMLKAGGFQMYNQSTGEPEGTPADYVRDGLQYGSLSGGQRHLMYVLRCFAANPRVLVCDELLGGLDAWRQPRVLHMLRRLKKEAGTAVLYIGTELHQLRLACDSIGFLHKGGVCELGPAEEILDFPKHPAVKDYIQQYRGLPGGHVIGGKLAENYTVVEDDKDLAGPWLPW</sequence>
<accession>A0A7S4Q5Z7</accession>
<keyword evidence="2" id="KW-0472">Membrane</keyword>
<dbReference type="Gene3D" id="1.25.40.10">
    <property type="entry name" value="Tetratricopeptide repeat domain"/>
    <property type="match status" value="1"/>
</dbReference>
<dbReference type="SUPFAM" id="SSF52540">
    <property type="entry name" value="P-loop containing nucleoside triphosphate hydrolases"/>
    <property type="match status" value="1"/>
</dbReference>
<dbReference type="PROSITE" id="PS50893">
    <property type="entry name" value="ABC_TRANSPORTER_2"/>
    <property type="match status" value="1"/>
</dbReference>
<keyword evidence="2" id="KW-0812">Transmembrane</keyword>
<name>A0A7S4Q5Z7_9DINO</name>
<keyword evidence="2" id="KW-1133">Transmembrane helix</keyword>
<protein>
    <recommendedName>
        <fullName evidence="3">ABC transporter domain-containing protein</fullName>
    </recommendedName>
</protein>
<dbReference type="InterPro" id="IPR027417">
    <property type="entry name" value="P-loop_NTPase"/>
</dbReference>
<feature type="transmembrane region" description="Helical" evidence="2">
    <location>
        <begin position="304"/>
        <end position="325"/>
    </location>
</feature>
<dbReference type="Pfam" id="PF00005">
    <property type="entry name" value="ABC_tran"/>
    <property type="match status" value="1"/>
</dbReference>
<dbReference type="GO" id="GO:0022857">
    <property type="term" value="F:transmembrane transporter activity"/>
    <property type="evidence" value="ECO:0007669"/>
    <property type="project" value="TreeGrafter"/>
</dbReference>
<organism evidence="4">
    <name type="scientific">Alexandrium monilatum</name>
    <dbReference type="NCBI Taxonomy" id="311494"/>
    <lineage>
        <taxon>Eukaryota</taxon>
        <taxon>Sar</taxon>
        <taxon>Alveolata</taxon>
        <taxon>Dinophyceae</taxon>
        <taxon>Gonyaulacales</taxon>
        <taxon>Pyrocystaceae</taxon>
        <taxon>Alexandrium</taxon>
    </lineage>
</organism>
<dbReference type="GO" id="GO:0016887">
    <property type="term" value="F:ATP hydrolysis activity"/>
    <property type="evidence" value="ECO:0007669"/>
    <property type="project" value="InterPro"/>
</dbReference>
<dbReference type="InterPro" id="IPR003439">
    <property type="entry name" value="ABC_transporter-like_ATP-bd"/>
</dbReference>
<gene>
    <name evidence="4" type="ORF">AMON00008_LOCUS12433</name>
</gene>
<dbReference type="PANTHER" id="PTHR24220:SF676">
    <property type="entry name" value="OLIGOPEPTIDE TRANSPORT ATP-BINDING PROTEIN AMIE"/>
    <property type="match status" value="1"/>
</dbReference>
<dbReference type="AlphaFoldDB" id="A0A7S4Q5Z7"/>
<dbReference type="SUPFAM" id="SSF48452">
    <property type="entry name" value="TPR-like"/>
    <property type="match status" value="1"/>
</dbReference>
<dbReference type="GO" id="GO:0005524">
    <property type="term" value="F:ATP binding"/>
    <property type="evidence" value="ECO:0007669"/>
    <property type="project" value="InterPro"/>
</dbReference>
<reference evidence="4" key="1">
    <citation type="submission" date="2021-01" db="EMBL/GenBank/DDBJ databases">
        <authorList>
            <person name="Corre E."/>
            <person name="Pelletier E."/>
            <person name="Niang G."/>
            <person name="Scheremetjew M."/>
            <person name="Finn R."/>
            <person name="Kale V."/>
            <person name="Holt S."/>
            <person name="Cochrane G."/>
            <person name="Meng A."/>
            <person name="Brown T."/>
            <person name="Cohen L."/>
        </authorList>
    </citation>
    <scope>NUCLEOTIDE SEQUENCE</scope>
    <source>
        <strain evidence="4">CCMP3105</strain>
    </source>
</reference>
<dbReference type="InterPro" id="IPR015854">
    <property type="entry name" value="ABC_transpr_LolD-like"/>
</dbReference>
<dbReference type="InterPro" id="IPR011990">
    <property type="entry name" value="TPR-like_helical_dom_sf"/>
</dbReference>
<proteinExistence type="predicted"/>
<dbReference type="Gene3D" id="3.40.50.300">
    <property type="entry name" value="P-loop containing nucleotide triphosphate hydrolases"/>
    <property type="match status" value="1"/>
</dbReference>
<dbReference type="PANTHER" id="PTHR24220">
    <property type="entry name" value="IMPORT ATP-BINDING PROTEIN"/>
    <property type="match status" value="1"/>
</dbReference>
<evidence type="ECO:0000313" key="4">
    <source>
        <dbReference type="EMBL" id="CAE4572814.1"/>
    </source>
</evidence>
<dbReference type="EMBL" id="HBNR01018748">
    <property type="protein sequence ID" value="CAE4572814.1"/>
    <property type="molecule type" value="Transcribed_RNA"/>
</dbReference>
<evidence type="ECO:0000256" key="1">
    <source>
        <dbReference type="SAM" id="MobiDB-lite"/>
    </source>
</evidence>
<feature type="region of interest" description="Disordered" evidence="1">
    <location>
        <begin position="1"/>
        <end position="44"/>
    </location>
</feature>
<evidence type="ECO:0000259" key="3">
    <source>
        <dbReference type="PROSITE" id="PS50893"/>
    </source>
</evidence>
<evidence type="ECO:0000256" key="2">
    <source>
        <dbReference type="SAM" id="Phobius"/>
    </source>
</evidence>
<feature type="domain" description="ABC transporter" evidence="3">
    <location>
        <begin position="230"/>
        <end position="546"/>
    </location>
</feature>
<feature type="transmembrane region" description="Helical" evidence="2">
    <location>
        <begin position="337"/>
        <end position="357"/>
    </location>
</feature>
<dbReference type="GO" id="GO:0005886">
    <property type="term" value="C:plasma membrane"/>
    <property type="evidence" value="ECO:0007669"/>
    <property type="project" value="TreeGrafter"/>
</dbReference>